<geneLocation type="mitochondrion" evidence="2"/>
<feature type="domain" description="Nuclease-associated modular DNA-binding 1" evidence="1">
    <location>
        <begin position="92"/>
        <end position="122"/>
    </location>
</feature>
<dbReference type="Pfam" id="PF07453">
    <property type="entry name" value="NUMOD1"/>
    <property type="match status" value="1"/>
</dbReference>
<dbReference type="GO" id="GO:0004519">
    <property type="term" value="F:endonuclease activity"/>
    <property type="evidence" value="ECO:0007669"/>
    <property type="project" value="UniProtKB-KW"/>
</dbReference>
<organism evidence="2">
    <name type="scientific">Rhizoctonia solani</name>
    <dbReference type="NCBI Taxonomy" id="456999"/>
    <lineage>
        <taxon>Eukaryota</taxon>
        <taxon>Fungi</taxon>
        <taxon>Dikarya</taxon>
        <taxon>Basidiomycota</taxon>
        <taxon>Agaricomycotina</taxon>
        <taxon>Agaricomycetes</taxon>
        <taxon>Cantharellales</taxon>
        <taxon>Ceratobasidiaceae</taxon>
        <taxon>Rhizoctonia</taxon>
    </lineage>
</organism>
<dbReference type="InterPro" id="IPR006350">
    <property type="entry name" value="Intron_endoG1"/>
</dbReference>
<keyword evidence="2" id="KW-0496">Mitochondrion</keyword>
<dbReference type="EMBL" id="MW995474">
    <property type="protein sequence ID" value="QWC53643.1"/>
    <property type="molecule type" value="Genomic_DNA"/>
</dbReference>
<gene>
    <name evidence="2" type="primary">mag3</name>
</gene>
<evidence type="ECO:0000313" key="2">
    <source>
        <dbReference type="EMBL" id="QWC53643.1"/>
    </source>
</evidence>
<sequence>MSTVNVLFLENSNMIINKALLKYGYSNFKLEILEYCDPENIVYKEQDYFDLLNPEYNVLKDAGSSLGFKHSEESLAKVRAQLSKLNFEKGFKIEVTDTETNTFTTYDSVRKAAKALNCVKTSLLNYEAKQKAFESENLGNDESKFQLFRGRYNINIIRPE</sequence>
<keyword evidence="2" id="KW-0540">Nuclease</keyword>
<proteinExistence type="predicted"/>
<name>A0A8E8GQV4_9AGAM</name>
<accession>A0A8E8GQV4</accession>
<protein>
    <submittedName>
        <fullName evidence="2">GIY-YIG endonuclease</fullName>
    </submittedName>
</protein>
<dbReference type="NCBIfam" id="TIGR01453">
    <property type="entry name" value="grpIintron_endo"/>
    <property type="match status" value="1"/>
</dbReference>
<evidence type="ECO:0000259" key="1">
    <source>
        <dbReference type="Pfam" id="PF07453"/>
    </source>
</evidence>
<dbReference type="AlphaFoldDB" id="A0A8E8GQV4"/>
<keyword evidence="2" id="KW-0378">Hydrolase</keyword>
<dbReference type="InterPro" id="IPR010896">
    <property type="entry name" value="NUMOD1"/>
</dbReference>
<keyword evidence="2" id="KW-0255">Endonuclease</keyword>
<reference evidence="2" key="1">
    <citation type="submission" date="2021-04" db="EMBL/GenBank/DDBJ databases">
        <title>Mitogenome analysis reveals the evolution and host adaptation in Rhizoctonia solani.</title>
        <authorList>
            <person name="Zheng A."/>
            <person name="Lin R."/>
            <person name="Xia Y."/>
            <person name="Zhang D."/>
            <person name="Xiang X."/>
            <person name="Niu X."/>
            <person name="Liu Y."/>
            <person name="Jiang L."/>
            <person name="Wang X."/>
        </authorList>
    </citation>
    <scope>NUCLEOTIDE SEQUENCE</scope>
    <source>
        <strain evidence="2">AG1-IA</strain>
    </source>
</reference>